<evidence type="ECO:0000256" key="1">
    <source>
        <dbReference type="SAM" id="MobiDB-lite"/>
    </source>
</evidence>
<comment type="caution">
    <text evidence="2">The sequence shown here is derived from an EMBL/GenBank/DDBJ whole genome shotgun (WGS) entry which is preliminary data.</text>
</comment>
<dbReference type="AlphaFoldDB" id="A0AAJ0CHL0"/>
<feature type="compositionally biased region" description="Low complexity" evidence="1">
    <location>
        <begin position="67"/>
        <end position="86"/>
    </location>
</feature>
<accession>A0AAJ0CHL0</accession>
<feature type="compositionally biased region" description="Low complexity" evidence="1">
    <location>
        <begin position="116"/>
        <end position="125"/>
    </location>
</feature>
<dbReference type="Proteomes" id="UP001251528">
    <property type="component" value="Unassembled WGS sequence"/>
</dbReference>
<proteinExistence type="predicted"/>
<evidence type="ECO:0000313" key="3">
    <source>
        <dbReference type="Proteomes" id="UP001251528"/>
    </source>
</evidence>
<dbReference type="EMBL" id="JASWJB010000224">
    <property type="protein sequence ID" value="KAK2593176.1"/>
    <property type="molecule type" value="Genomic_DNA"/>
</dbReference>
<sequence>MIPQDMIKLWDGDLCDHNRALQFLLIMDYVAEWARDVYRENVIHQLKVWGEQERKRTRNPSPAKTYTSTVRSFRPTPTRRSPRGPSMPEPTKNSKDEPERNVTSTTVASDDDDKNNNNNNNNNNNRTVDSASPIDVKSWIRNVESAHGDDKEHADILRKFDVKGCAYRDARFFRSRVIGLYITKDTIKAFDGTAVNEKSKTARFRRIALNLSRHDPLYMQGGSLNAMEQAWLGTNSSTVRVVESDLTKRFYVICTFSSYLSPDWQPTRELCYIAVRGDTLKDVMELGGTQVTLYRTEVTKSDIRKLVDICSNVSVGAQLAACLHRCTMMPFFGGGYRRINGAKLKIWENTFNLDELVWQRDIPEPYRNMVWRLYKTKYLGDYEVESPYLRSHDELQEWNQRKSQPTKTPWRIRRGTGADEFIPCELENTDEIILCNDYNKRGRVEEHTPDWCLFFLDRSKLRASIQTSVYKNHQITVAYRTQRVGRGTIWRVDDWNAILAMPDGFNIKDMGRRYYRAFVKSVNRSDFNTSHQESDFDIETKLSQLHLQSPRFQNKRMSATLRSLTSSSGECAEETDEESIGCSVPEFTGSVDEDDYNGGYESSTDVNSDA</sequence>
<keyword evidence="3" id="KW-1185">Reference proteome</keyword>
<feature type="region of interest" description="Disordered" evidence="1">
    <location>
        <begin position="52"/>
        <end position="132"/>
    </location>
</feature>
<feature type="region of interest" description="Disordered" evidence="1">
    <location>
        <begin position="565"/>
        <end position="610"/>
    </location>
</feature>
<feature type="compositionally biased region" description="Polar residues" evidence="1">
    <location>
        <begin position="600"/>
        <end position="610"/>
    </location>
</feature>
<evidence type="ECO:0000313" key="2">
    <source>
        <dbReference type="EMBL" id="KAK2593176.1"/>
    </source>
</evidence>
<protein>
    <submittedName>
        <fullName evidence="2">Uncharacterized protein</fullName>
    </submittedName>
</protein>
<organism evidence="2 3">
    <name type="scientific">Conoideocrella luteorostrata</name>
    <dbReference type="NCBI Taxonomy" id="1105319"/>
    <lineage>
        <taxon>Eukaryota</taxon>
        <taxon>Fungi</taxon>
        <taxon>Dikarya</taxon>
        <taxon>Ascomycota</taxon>
        <taxon>Pezizomycotina</taxon>
        <taxon>Sordariomycetes</taxon>
        <taxon>Hypocreomycetidae</taxon>
        <taxon>Hypocreales</taxon>
        <taxon>Clavicipitaceae</taxon>
        <taxon>Conoideocrella</taxon>
    </lineage>
</organism>
<name>A0AAJ0CHL0_9HYPO</name>
<reference evidence="2" key="1">
    <citation type="submission" date="2023-06" db="EMBL/GenBank/DDBJ databases">
        <title>Conoideocrella luteorostrata (Hypocreales: Clavicipitaceae), a potential biocontrol fungus for elongate hemlock scale in United States Christmas tree production areas.</title>
        <authorList>
            <person name="Barrett H."/>
            <person name="Lovett B."/>
            <person name="Macias A.M."/>
            <person name="Stajich J.E."/>
            <person name="Kasson M.T."/>
        </authorList>
    </citation>
    <scope>NUCLEOTIDE SEQUENCE</scope>
    <source>
        <strain evidence="2">ARSEF 14590</strain>
    </source>
</reference>
<gene>
    <name evidence="2" type="ORF">QQS21_009105</name>
</gene>